<dbReference type="SUPFAM" id="SSF74653">
    <property type="entry name" value="TolA/TonB C-terminal domain"/>
    <property type="match status" value="1"/>
</dbReference>
<dbReference type="PROSITE" id="PS52015">
    <property type="entry name" value="TONB_CTD"/>
    <property type="match status" value="1"/>
</dbReference>
<dbReference type="InterPro" id="IPR037682">
    <property type="entry name" value="TonB_C"/>
</dbReference>
<dbReference type="GO" id="GO:0016020">
    <property type="term" value="C:membrane"/>
    <property type="evidence" value="ECO:0007669"/>
    <property type="project" value="UniProtKB-SubCell"/>
</dbReference>
<dbReference type="NCBIfam" id="TIGR01352">
    <property type="entry name" value="tonB_Cterm"/>
    <property type="match status" value="1"/>
</dbReference>
<evidence type="ECO:0000313" key="8">
    <source>
        <dbReference type="EMBL" id="AWI09052.1"/>
    </source>
</evidence>
<dbReference type="KEGG" id="elut:CKA38_07185"/>
<dbReference type="InterPro" id="IPR006260">
    <property type="entry name" value="TonB/TolA_C"/>
</dbReference>
<evidence type="ECO:0000256" key="5">
    <source>
        <dbReference type="SAM" id="MobiDB-lite"/>
    </source>
</evidence>
<dbReference type="Gene3D" id="3.30.1150.10">
    <property type="match status" value="1"/>
</dbReference>
<evidence type="ECO:0000256" key="4">
    <source>
        <dbReference type="ARBA" id="ARBA00023136"/>
    </source>
</evidence>
<protein>
    <recommendedName>
        <fullName evidence="7">TonB C-terminal domain-containing protein</fullName>
    </recommendedName>
</protein>
<dbReference type="GO" id="GO:0055085">
    <property type="term" value="P:transmembrane transport"/>
    <property type="evidence" value="ECO:0007669"/>
    <property type="project" value="InterPro"/>
</dbReference>
<reference evidence="8 9" key="1">
    <citation type="journal article" date="2018" name="Syst. Appl. Microbiol.">
        <title>Ereboglobus luteus gen. nov. sp. nov. from cockroach guts, and new insights into the oxygen relationship of the genera Opitutus and Didymococcus (Verrucomicrobia: Opitutaceae).</title>
        <authorList>
            <person name="Tegtmeier D."/>
            <person name="Belitz A."/>
            <person name="Radek R."/>
            <person name="Heimerl T."/>
            <person name="Brune A."/>
        </authorList>
    </citation>
    <scope>NUCLEOTIDE SEQUENCE [LARGE SCALE GENOMIC DNA]</scope>
    <source>
        <strain evidence="8 9">Ho45</strain>
    </source>
</reference>
<sequence>MGAQIVVSHTPSRYAGAYGISMLLHLAAASLALLCIFLLKTTPEKPLNDTIELWPRTLVSGENAPAEIPPIVGPKIEPLLPLPPVTQEIQPQATRPPGNRITEREFREKYGSPPARNNTTISSTPPIRPNAIESPAFENLAPVSQSTNPDVPISAHIQNQMDSYFALLAQRIRQAQEKPEGLSSELVVRIEFQVYADGTIGTAKVIHSSGNRAFDDSVLKAIRTVRPIGDRPDGKSGAKVADFRMREEG</sequence>
<dbReference type="RefSeq" id="WP_108824866.1">
    <property type="nucleotide sequence ID" value="NZ_CP023004.1"/>
</dbReference>
<comment type="subcellular location">
    <subcellularLocation>
        <location evidence="1">Membrane</location>
        <topology evidence="1">Single-pass membrane protein</topology>
    </subcellularLocation>
</comment>
<feature type="region of interest" description="Disordered" evidence="5">
    <location>
        <begin position="229"/>
        <end position="249"/>
    </location>
</feature>
<dbReference type="Pfam" id="PF13103">
    <property type="entry name" value="TonB_2"/>
    <property type="match status" value="1"/>
</dbReference>
<dbReference type="AlphaFoldDB" id="A0A2U8E3E7"/>
<evidence type="ECO:0000313" key="9">
    <source>
        <dbReference type="Proteomes" id="UP000244896"/>
    </source>
</evidence>
<proteinExistence type="predicted"/>
<dbReference type="EMBL" id="CP023004">
    <property type="protein sequence ID" value="AWI09052.1"/>
    <property type="molecule type" value="Genomic_DNA"/>
</dbReference>
<dbReference type="Proteomes" id="UP000244896">
    <property type="component" value="Chromosome"/>
</dbReference>
<name>A0A2U8E3E7_9BACT</name>
<accession>A0A2U8E3E7</accession>
<keyword evidence="4 6" id="KW-0472">Membrane</keyword>
<evidence type="ECO:0000256" key="1">
    <source>
        <dbReference type="ARBA" id="ARBA00004167"/>
    </source>
</evidence>
<feature type="transmembrane region" description="Helical" evidence="6">
    <location>
        <begin position="15"/>
        <end position="39"/>
    </location>
</feature>
<evidence type="ECO:0000256" key="3">
    <source>
        <dbReference type="ARBA" id="ARBA00022989"/>
    </source>
</evidence>
<feature type="domain" description="TonB C-terminal" evidence="7">
    <location>
        <begin position="160"/>
        <end position="249"/>
    </location>
</feature>
<evidence type="ECO:0000256" key="2">
    <source>
        <dbReference type="ARBA" id="ARBA00022692"/>
    </source>
</evidence>
<dbReference type="OrthoDB" id="196417at2"/>
<evidence type="ECO:0000256" key="6">
    <source>
        <dbReference type="SAM" id="Phobius"/>
    </source>
</evidence>
<keyword evidence="2 6" id="KW-0812">Transmembrane</keyword>
<evidence type="ECO:0000259" key="7">
    <source>
        <dbReference type="PROSITE" id="PS52015"/>
    </source>
</evidence>
<organism evidence="8 9">
    <name type="scientific">Ereboglobus luteus</name>
    <dbReference type="NCBI Taxonomy" id="1796921"/>
    <lineage>
        <taxon>Bacteria</taxon>
        <taxon>Pseudomonadati</taxon>
        <taxon>Verrucomicrobiota</taxon>
        <taxon>Opitutia</taxon>
        <taxon>Opitutales</taxon>
        <taxon>Opitutaceae</taxon>
        <taxon>Ereboglobus</taxon>
    </lineage>
</organism>
<gene>
    <name evidence="8" type="ORF">CKA38_07185</name>
</gene>
<keyword evidence="3 6" id="KW-1133">Transmembrane helix</keyword>
<keyword evidence="9" id="KW-1185">Reference proteome</keyword>